<evidence type="ECO:0000313" key="5">
    <source>
        <dbReference type="Proteomes" id="UP000019471"/>
    </source>
</evidence>
<evidence type="ECO:0000256" key="1">
    <source>
        <dbReference type="SAM" id="Coils"/>
    </source>
</evidence>
<evidence type="ECO:0000256" key="2">
    <source>
        <dbReference type="SAM" id="MobiDB-lite"/>
    </source>
</evidence>
<dbReference type="Pfam" id="PF00240">
    <property type="entry name" value="ubiquitin"/>
    <property type="match status" value="1"/>
</dbReference>
<dbReference type="GeneID" id="19186715"/>
<dbReference type="PRINTS" id="PR00348">
    <property type="entry name" value="UBIQUITIN"/>
</dbReference>
<name>W9XE98_9EURO</name>
<feature type="coiled-coil region" evidence="1">
    <location>
        <begin position="148"/>
        <end position="199"/>
    </location>
</feature>
<dbReference type="InterPro" id="IPR019956">
    <property type="entry name" value="Ubiquitin_dom"/>
</dbReference>
<keyword evidence="1" id="KW-0175">Coiled coil</keyword>
<dbReference type="OrthoDB" id="19923at2759"/>
<dbReference type="Gene3D" id="3.10.20.90">
    <property type="entry name" value="Phosphatidylinositol 3-kinase Catalytic Subunit, Chain A, domain 1"/>
    <property type="match status" value="1"/>
</dbReference>
<comment type="caution">
    <text evidence="4">The sequence shown here is derived from an EMBL/GenBank/DDBJ whole genome shotgun (WGS) entry which is preliminary data.</text>
</comment>
<dbReference type="Proteomes" id="UP000019471">
    <property type="component" value="Unassembled WGS sequence"/>
</dbReference>
<dbReference type="SUPFAM" id="SSF54236">
    <property type="entry name" value="Ubiquitin-like"/>
    <property type="match status" value="1"/>
</dbReference>
<feature type="domain" description="Ubiquitin-like" evidence="3">
    <location>
        <begin position="317"/>
        <end position="388"/>
    </location>
</feature>
<dbReference type="eggNOG" id="ENOG502R9QR">
    <property type="taxonomic scope" value="Eukaryota"/>
</dbReference>
<dbReference type="STRING" id="1182543.W9XE98"/>
<accession>W9XE98</accession>
<feature type="region of interest" description="Disordered" evidence="2">
    <location>
        <begin position="106"/>
        <end position="126"/>
    </location>
</feature>
<sequence>MPEPLAIVTAVATLVTNAYKLCGGLYQTIDEINQAPKHLLFLSQDLRAFYTVLGTLETHLQEHDFCPNVLHPAALADPNGLLEDCVKVLKALQRIVKKFIKHDRAPKLEPQHSTPSGSKLLKQANSAEPDAATRQWGYDLGTWDKVKLVFLEDEVARLRAHLADTNATKAIVNRIEQEVLETKKQVERLLIALERAENRHIERGVILKNYHSTLRRLAPSADSITSATSFANPPTPSAILTLPLSVLSVSGRLSSAPPEPSRAAPESFSSSSTDHTAVVRLLIESSKPSIQSAEVGGALHRDGKADKVFVRSEYESFQVFVNGIDKSSVAMWVDSQTMVDALKSRLQDRTGVPADRIYVTFRGKLMWDGDQLGKYGVNHLSTLHAPLRAVARGAEFPIWEAEAAGADGRLLTRSVDGLAPSSASTGEHSLGWYRRREYAWRRVFSLRLPTVFHTDSRERSVFTVDFFVRRRLSGEVNRGKRSDRQVC</sequence>
<dbReference type="HOGENOM" id="CLU_560202_0_0_1"/>
<dbReference type="RefSeq" id="XP_007740788.1">
    <property type="nucleotide sequence ID" value="XM_007742598.1"/>
</dbReference>
<keyword evidence="5" id="KW-1185">Reference proteome</keyword>
<dbReference type="PROSITE" id="PS50053">
    <property type="entry name" value="UBIQUITIN_2"/>
    <property type="match status" value="1"/>
</dbReference>
<dbReference type="SMART" id="SM00213">
    <property type="entry name" value="UBQ"/>
    <property type="match status" value="1"/>
</dbReference>
<organism evidence="4 5">
    <name type="scientific">Cladophialophora psammophila CBS 110553</name>
    <dbReference type="NCBI Taxonomy" id="1182543"/>
    <lineage>
        <taxon>Eukaryota</taxon>
        <taxon>Fungi</taxon>
        <taxon>Dikarya</taxon>
        <taxon>Ascomycota</taxon>
        <taxon>Pezizomycotina</taxon>
        <taxon>Eurotiomycetes</taxon>
        <taxon>Chaetothyriomycetidae</taxon>
        <taxon>Chaetothyriales</taxon>
        <taxon>Herpotrichiellaceae</taxon>
        <taxon>Cladophialophora</taxon>
    </lineage>
</organism>
<reference evidence="4 5" key="1">
    <citation type="submission" date="2013-03" db="EMBL/GenBank/DDBJ databases">
        <title>The Genome Sequence of Cladophialophora psammophila CBS 110553.</title>
        <authorList>
            <consortium name="The Broad Institute Genomics Platform"/>
            <person name="Cuomo C."/>
            <person name="de Hoog S."/>
            <person name="Gorbushina A."/>
            <person name="Walker B."/>
            <person name="Young S.K."/>
            <person name="Zeng Q."/>
            <person name="Gargeya S."/>
            <person name="Fitzgerald M."/>
            <person name="Haas B."/>
            <person name="Abouelleil A."/>
            <person name="Allen A.W."/>
            <person name="Alvarado L."/>
            <person name="Arachchi H.M."/>
            <person name="Berlin A.M."/>
            <person name="Chapman S.B."/>
            <person name="Gainer-Dewar J."/>
            <person name="Goldberg J."/>
            <person name="Griggs A."/>
            <person name="Gujja S."/>
            <person name="Hansen M."/>
            <person name="Howarth C."/>
            <person name="Imamovic A."/>
            <person name="Ireland A."/>
            <person name="Larimer J."/>
            <person name="McCowan C."/>
            <person name="Murphy C."/>
            <person name="Pearson M."/>
            <person name="Poon T.W."/>
            <person name="Priest M."/>
            <person name="Roberts A."/>
            <person name="Saif S."/>
            <person name="Shea T."/>
            <person name="Sisk P."/>
            <person name="Sykes S."/>
            <person name="Wortman J."/>
            <person name="Nusbaum C."/>
            <person name="Birren B."/>
        </authorList>
    </citation>
    <scope>NUCLEOTIDE SEQUENCE [LARGE SCALE GENOMIC DNA]</scope>
    <source>
        <strain evidence="4 5">CBS 110553</strain>
    </source>
</reference>
<protein>
    <recommendedName>
        <fullName evidence="3">Ubiquitin-like domain-containing protein</fullName>
    </recommendedName>
</protein>
<dbReference type="InterPro" id="IPR029071">
    <property type="entry name" value="Ubiquitin-like_domsf"/>
</dbReference>
<evidence type="ECO:0000313" key="4">
    <source>
        <dbReference type="EMBL" id="EXJ75286.1"/>
    </source>
</evidence>
<proteinExistence type="predicted"/>
<dbReference type="EMBL" id="AMGX01000002">
    <property type="protein sequence ID" value="EXJ75286.1"/>
    <property type="molecule type" value="Genomic_DNA"/>
</dbReference>
<dbReference type="AlphaFoldDB" id="W9XE98"/>
<evidence type="ECO:0000259" key="3">
    <source>
        <dbReference type="PROSITE" id="PS50053"/>
    </source>
</evidence>
<dbReference type="InterPro" id="IPR000626">
    <property type="entry name" value="Ubiquitin-like_dom"/>
</dbReference>
<gene>
    <name evidence="4" type="ORF">A1O5_01982</name>
</gene>